<dbReference type="Proteomes" id="UP000830671">
    <property type="component" value="Chromosome 3"/>
</dbReference>
<dbReference type="KEGG" id="clup:CLUP02_06943"/>
<evidence type="ECO:0000313" key="3">
    <source>
        <dbReference type="EMBL" id="UQC81457.1"/>
    </source>
</evidence>
<reference evidence="3" key="1">
    <citation type="journal article" date="2021" name="Mol. Plant Microbe Interact.">
        <title>Complete Genome Sequence of the Plant-Pathogenic Fungus Colletotrichum lupini.</title>
        <authorList>
            <person name="Baroncelli R."/>
            <person name="Pensec F."/>
            <person name="Da Lio D."/>
            <person name="Boufleur T."/>
            <person name="Vicente I."/>
            <person name="Sarrocco S."/>
            <person name="Picot A."/>
            <person name="Baraldi E."/>
            <person name="Sukno S."/>
            <person name="Thon M."/>
            <person name="Le Floch G."/>
        </authorList>
    </citation>
    <scope>NUCLEOTIDE SEQUENCE</scope>
    <source>
        <strain evidence="3">IMI 504893</strain>
    </source>
</reference>
<name>A0A9Q8WG13_9PEZI</name>
<proteinExistence type="predicted"/>
<feature type="domain" description="Heterokaryon incompatibility" evidence="2">
    <location>
        <begin position="518"/>
        <end position="642"/>
    </location>
</feature>
<organism evidence="3 4">
    <name type="scientific">Colletotrichum lupini</name>
    <dbReference type="NCBI Taxonomy" id="145971"/>
    <lineage>
        <taxon>Eukaryota</taxon>
        <taxon>Fungi</taxon>
        <taxon>Dikarya</taxon>
        <taxon>Ascomycota</taxon>
        <taxon>Pezizomycotina</taxon>
        <taxon>Sordariomycetes</taxon>
        <taxon>Hypocreomycetidae</taxon>
        <taxon>Glomerellales</taxon>
        <taxon>Glomerellaceae</taxon>
        <taxon>Colletotrichum</taxon>
        <taxon>Colletotrichum acutatum species complex</taxon>
    </lineage>
</organism>
<keyword evidence="4" id="KW-1185">Reference proteome</keyword>
<protein>
    <recommendedName>
        <fullName evidence="2">Heterokaryon incompatibility domain-containing protein</fullName>
    </recommendedName>
</protein>
<sequence>MPKQILPALGPKPPSRRTSTQHGLPVFGLFSPNNPPDAFNIPKTLTASIPVPNTVNVAVGFTLISSGSPDSWLLGTLKLRKRNRRPRLSGSGITIVQDSLSSRIFQALPSVLFRPISTPIIRFEVPDARQFCMFPARAYTRRDLDSTIPWVEAVLAKHLVGERPMNLTQMSAEPLTRHPNFLHAIFRSVGMHGWRLGNCRLASSKLRYKHIRKGSGRLSTGLDYGRTRPRPHAVHRDCVTENPIFIQSCGLALQPGLLWTVCTDTNSRAGTQFITCRESGRGSRRPQGKAKSQVWTDLGDAKPSKAGHFAWQLGKKITPFSLNRASASATTLSTGTKIQIGNIPTTPENTQHWRIVKSQEFRVTRCKIQGFDGKWEHKQTTYPAPKPHHHALRSLRSVDHHWRRTLKGPTLTRRAIGDSPYSIHPTRPNDDGLELVNDSRAGSERKHLPLLLSNRNHFISSKTSTVCILIKPETENGPHKPAIQHLKMIALSSKPYEDSTAGHHLVQLFNGNREPSGVRNRVFDRIRRYLEAQPGLQYVWIDMHCICQEPGPEKTRGMQAMDMVYKLSNHPIALLARPIESHEELCLLADVFQGNFVSKHASGEFRLSSFAESALERLRRALSLLDAITSDLWWTRAWTFQENYRCDGQMTLLISHPEDGEIFREKTKKEKVFGNVVGDISISSRKFQTESTKLCQACIIAEDGRVPGLSDVAEQILKTTSNYEFLLRETMPDGRYSAPWSQSPRIIKDIEFCGSKFCHDRLAIVANCCHCSIRLDDAILRQGSNSMSLSMLALYLLNGEIMEDTCEEKEEDRTWVRCRKQTVSDFVTDQSFDGFCPPLLRRPLVFNNGCRFIDARLTHEGLETAGHLWKLDRVIQPEKYATRLSRQGSLPA</sequence>
<evidence type="ECO:0000259" key="2">
    <source>
        <dbReference type="Pfam" id="PF06985"/>
    </source>
</evidence>
<accession>A0A9Q8WG13</accession>
<dbReference type="GeneID" id="73340950"/>
<dbReference type="RefSeq" id="XP_049143083.1">
    <property type="nucleotide sequence ID" value="XM_049285940.1"/>
</dbReference>
<dbReference type="EMBL" id="CP019475">
    <property type="protein sequence ID" value="UQC81457.1"/>
    <property type="molecule type" value="Genomic_DNA"/>
</dbReference>
<dbReference type="InterPro" id="IPR010730">
    <property type="entry name" value="HET"/>
</dbReference>
<feature type="region of interest" description="Disordered" evidence="1">
    <location>
        <begin position="1"/>
        <end position="22"/>
    </location>
</feature>
<evidence type="ECO:0000256" key="1">
    <source>
        <dbReference type="SAM" id="MobiDB-lite"/>
    </source>
</evidence>
<gene>
    <name evidence="3" type="ORF">CLUP02_06943</name>
</gene>
<dbReference type="Pfam" id="PF06985">
    <property type="entry name" value="HET"/>
    <property type="match status" value="1"/>
</dbReference>
<dbReference type="AlphaFoldDB" id="A0A9Q8WG13"/>
<evidence type="ECO:0000313" key="4">
    <source>
        <dbReference type="Proteomes" id="UP000830671"/>
    </source>
</evidence>